<dbReference type="OrthoDB" id="9814716at2"/>
<sequence>MVDTLENTPVRSSFCDDEDFLDLIEMFVDGIEEKKEILRQASVTDQVEELKVLAHQLKGASAGYGFEELSEIAAALEIACKSEDEAAIQQQKEIILNHMDRIVV</sequence>
<dbReference type="Proteomes" id="UP000318704">
    <property type="component" value="Chromosome"/>
</dbReference>
<evidence type="ECO:0000313" key="6">
    <source>
        <dbReference type="Proteomes" id="UP000318704"/>
    </source>
</evidence>
<evidence type="ECO:0000256" key="1">
    <source>
        <dbReference type="PROSITE-ProRule" id="PRU00110"/>
    </source>
</evidence>
<organism evidence="4 5">
    <name type="scientific">Gimesia aquarii</name>
    <dbReference type="NCBI Taxonomy" id="2527964"/>
    <lineage>
        <taxon>Bacteria</taxon>
        <taxon>Pseudomonadati</taxon>
        <taxon>Planctomycetota</taxon>
        <taxon>Planctomycetia</taxon>
        <taxon>Planctomycetales</taxon>
        <taxon>Planctomycetaceae</taxon>
        <taxon>Gimesia</taxon>
    </lineage>
</organism>
<dbReference type="GO" id="GO:0004672">
    <property type="term" value="F:protein kinase activity"/>
    <property type="evidence" value="ECO:0007669"/>
    <property type="project" value="UniProtKB-ARBA"/>
</dbReference>
<keyword evidence="5" id="KW-1185">Reference proteome</keyword>
<dbReference type="Pfam" id="PF01627">
    <property type="entry name" value="Hpt"/>
    <property type="match status" value="1"/>
</dbReference>
<evidence type="ECO:0000313" key="3">
    <source>
        <dbReference type="EMBL" id="QDT98406.1"/>
    </source>
</evidence>
<proteinExistence type="predicted"/>
<dbReference type="InterPro" id="IPR008207">
    <property type="entry name" value="Sig_transdc_His_kin_Hpt_dom"/>
</dbReference>
<feature type="domain" description="HPt" evidence="2">
    <location>
        <begin position="16"/>
        <end position="104"/>
    </location>
</feature>
<dbReference type="EMBL" id="CP037422">
    <property type="protein sequence ID" value="QDU09607.1"/>
    <property type="molecule type" value="Genomic_DNA"/>
</dbReference>
<dbReference type="PROSITE" id="PS50894">
    <property type="entry name" value="HPT"/>
    <property type="match status" value="1"/>
</dbReference>
<evidence type="ECO:0000313" key="4">
    <source>
        <dbReference type="EMBL" id="QDU09607.1"/>
    </source>
</evidence>
<accession>A0A517VZH0</accession>
<dbReference type="AlphaFoldDB" id="A0A517WWG1"/>
<dbReference type="SUPFAM" id="SSF47226">
    <property type="entry name" value="Histidine-containing phosphotransfer domain, HPT domain"/>
    <property type="match status" value="1"/>
</dbReference>
<gene>
    <name evidence="3" type="ORF">V144x_38920</name>
    <name evidence="4" type="ORF">V202x_29820</name>
</gene>
<feature type="modified residue" description="Phosphohistidine" evidence="1">
    <location>
        <position position="55"/>
    </location>
</feature>
<dbReference type="RefSeq" id="WP_144987033.1">
    <property type="nucleotide sequence ID" value="NZ_CP037422.1"/>
</dbReference>
<reference evidence="5 6" key="1">
    <citation type="submission" date="2019-03" db="EMBL/GenBank/DDBJ databases">
        <title>Deep-cultivation of Planctomycetes and their phenomic and genomic characterization uncovers novel biology.</title>
        <authorList>
            <person name="Wiegand S."/>
            <person name="Jogler M."/>
            <person name="Boedeker C."/>
            <person name="Pinto D."/>
            <person name="Vollmers J."/>
            <person name="Rivas-Marin E."/>
            <person name="Kohn T."/>
            <person name="Peeters S.H."/>
            <person name="Heuer A."/>
            <person name="Rast P."/>
            <person name="Oberbeckmann S."/>
            <person name="Bunk B."/>
            <person name="Jeske O."/>
            <person name="Meyerdierks A."/>
            <person name="Storesund J.E."/>
            <person name="Kallscheuer N."/>
            <person name="Luecker S."/>
            <person name="Lage O.M."/>
            <person name="Pohl T."/>
            <person name="Merkel B.J."/>
            <person name="Hornburger P."/>
            <person name="Mueller R.-W."/>
            <person name="Bruemmer F."/>
            <person name="Labrenz M."/>
            <person name="Spormann A.M."/>
            <person name="Op den Camp H."/>
            <person name="Overmann J."/>
            <person name="Amann R."/>
            <person name="Jetten M.S.M."/>
            <person name="Mascher T."/>
            <person name="Medema M.H."/>
            <person name="Devos D.P."/>
            <person name="Kaster A.-K."/>
            <person name="Ovreas L."/>
            <person name="Rohde M."/>
            <person name="Galperin M.Y."/>
            <person name="Jogler C."/>
        </authorList>
    </citation>
    <scope>NUCLEOTIDE SEQUENCE [LARGE SCALE GENOMIC DNA]</scope>
    <source>
        <strain evidence="3 6">V144</strain>
        <strain evidence="4 5">V202</strain>
    </source>
</reference>
<protein>
    <submittedName>
        <fullName evidence="4">Hpt domain protein</fullName>
    </submittedName>
</protein>
<dbReference type="GO" id="GO:0000160">
    <property type="term" value="P:phosphorelay signal transduction system"/>
    <property type="evidence" value="ECO:0007669"/>
    <property type="project" value="InterPro"/>
</dbReference>
<name>A0A517WWG1_9PLAN</name>
<keyword evidence="1" id="KW-0597">Phosphoprotein</keyword>
<dbReference type="Gene3D" id="1.20.120.160">
    <property type="entry name" value="HPT domain"/>
    <property type="match status" value="1"/>
</dbReference>
<dbReference type="InterPro" id="IPR036641">
    <property type="entry name" value="HPT_dom_sf"/>
</dbReference>
<dbReference type="KEGG" id="gaw:V144x_38920"/>
<evidence type="ECO:0000313" key="5">
    <source>
        <dbReference type="Proteomes" id="UP000318384"/>
    </source>
</evidence>
<accession>A0A517WWG1</accession>
<dbReference type="Proteomes" id="UP000318384">
    <property type="component" value="Chromosome"/>
</dbReference>
<evidence type="ECO:0000259" key="2">
    <source>
        <dbReference type="PROSITE" id="PS50894"/>
    </source>
</evidence>
<dbReference type="EMBL" id="CP037920">
    <property type="protein sequence ID" value="QDT98406.1"/>
    <property type="molecule type" value="Genomic_DNA"/>
</dbReference>